<dbReference type="EMBL" id="CADIKH010000019">
    <property type="protein sequence ID" value="CAB3762204.1"/>
    <property type="molecule type" value="Genomic_DNA"/>
</dbReference>
<evidence type="ECO:0000256" key="2">
    <source>
        <dbReference type="ARBA" id="ARBA00023125"/>
    </source>
</evidence>
<gene>
    <name evidence="5" type="primary">cdhR_6</name>
    <name evidence="5" type="ORF">LMG29542_04284</name>
</gene>
<dbReference type="SMART" id="SM00342">
    <property type="entry name" value="HTH_ARAC"/>
    <property type="match status" value="1"/>
</dbReference>
<dbReference type="Proteomes" id="UP000494363">
    <property type="component" value="Unassembled WGS sequence"/>
</dbReference>
<proteinExistence type="predicted"/>
<dbReference type="PROSITE" id="PS00041">
    <property type="entry name" value="HTH_ARAC_FAMILY_1"/>
    <property type="match status" value="1"/>
</dbReference>
<evidence type="ECO:0000313" key="6">
    <source>
        <dbReference type="Proteomes" id="UP000494363"/>
    </source>
</evidence>
<dbReference type="Gene3D" id="1.10.10.60">
    <property type="entry name" value="Homeodomain-like"/>
    <property type="match status" value="1"/>
</dbReference>
<dbReference type="CDD" id="cd03137">
    <property type="entry name" value="GATase1_AraC_1"/>
    <property type="match status" value="1"/>
</dbReference>
<dbReference type="SUPFAM" id="SSF52317">
    <property type="entry name" value="Class I glutamine amidotransferase-like"/>
    <property type="match status" value="1"/>
</dbReference>
<dbReference type="InterPro" id="IPR009057">
    <property type="entry name" value="Homeodomain-like_sf"/>
</dbReference>
<keyword evidence="1" id="KW-0805">Transcription regulation</keyword>
<evidence type="ECO:0000259" key="4">
    <source>
        <dbReference type="PROSITE" id="PS01124"/>
    </source>
</evidence>
<name>A0A6J5E9D6_9BURK</name>
<dbReference type="Gene3D" id="3.40.50.880">
    <property type="match status" value="1"/>
</dbReference>
<evidence type="ECO:0000313" key="5">
    <source>
        <dbReference type="EMBL" id="CAB3762204.1"/>
    </source>
</evidence>
<protein>
    <submittedName>
        <fullName evidence="5">HTH-type transcriptional regulator CdhR</fullName>
    </submittedName>
</protein>
<reference evidence="5 6" key="1">
    <citation type="submission" date="2020-04" db="EMBL/GenBank/DDBJ databases">
        <authorList>
            <person name="De Canck E."/>
        </authorList>
    </citation>
    <scope>NUCLEOTIDE SEQUENCE [LARGE SCALE GENOMIC DNA]</scope>
    <source>
        <strain evidence="5 6">LMG 29542</strain>
    </source>
</reference>
<feature type="domain" description="HTH araC/xylS-type" evidence="4">
    <location>
        <begin position="215"/>
        <end position="313"/>
    </location>
</feature>
<dbReference type="PROSITE" id="PS01124">
    <property type="entry name" value="HTH_ARAC_FAMILY_2"/>
    <property type="match status" value="1"/>
</dbReference>
<dbReference type="GO" id="GO:0043565">
    <property type="term" value="F:sequence-specific DNA binding"/>
    <property type="evidence" value="ECO:0007669"/>
    <property type="project" value="InterPro"/>
</dbReference>
<sequence length="320" mass="35285">MSHTIAVIAYEGISAFHLSVPCVVFGDDLLKLGVPRYNVVLCAEKPGPIPTMSDFDIAIRRDLTALESAHTVIMPAWRDTTQPPSDALLTALRAAHARGCRVVGLCLGSFVLAEAGLLDGRKASTHWAWAEEFKAAYPRVKLDQKALYVEDGNILTSAGTAAAIDCCLHLVRRDHGAEIANRVARRLVVAPHRHGGQAQYIEKPLPQSDGRDPLSTTLAWTLEHLDESHCLESLAARARMSVRSFTRHFRKKTGTTLTQWLLNHRLQRAQRLLETGNCSIDVVAETAGFSSTVTFRQHFTQAFSIAPAAYRKQFQSRLPS</sequence>
<evidence type="ECO:0000256" key="3">
    <source>
        <dbReference type="ARBA" id="ARBA00023163"/>
    </source>
</evidence>
<dbReference type="InterPro" id="IPR052158">
    <property type="entry name" value="INH-QAR"/>
</dbReference>
<dbReference type="InterPro" id="IPR018060">
    <property type="entry name" value="HTH_AraC"/>
</dbReference>
<dbReference type="InterPro" id="IPR029062">
    <property type="entry name" value="Class_I_gatase-like"/>
</dbReference>
<dbReference type="AlphaFoldDB" id="A0A6J5E9D6"/>
<accession>A0A6J5E9D6</accession>
<keyword evidence="2" id="KW-0238">DNA-binding</keyword>
<dbReference type="GO" id="GO:0003700">
    <property type="term" value="F:DNA-binding transcription factor activity"/>
    <property type="evidence" value="ECO:0007669"/>
    <property type="project" value="InterPro"/>
</dbReference>
<keyword evidence="6" id="KW-1185">Reference proteome</keyword>
<dbReference type="PANTHER" id="PTHR43130:SF3">
    <property type="entry name" value="HTH-TYPE TRANSCRIPTIONAL REGULATOR RV1931C"/>
    <property type="match status" value="1"/>
</dbReference>
<dbReference type="PANTHER" id="PTHR43130">
    <property type="entry name" value="ARAC-FAMILY TRANSCRIPTIONAL REGULATOR"/>
    <property type="match status" value="1"/>
</dbReference>
<keyword evidence="3" id="KW-0804">Transcription</keyword>
<evidence type="ECO:0000256" key="1">
    <source>
        <dbReference type="ARBA" id="ARBA00023015"/>
    </source>
</evidence>
<dbReference type="Pfam" id="PF01965">
    <property type="entry name" value="DJ-1_PfpI"/>
    <property type="match status" value="1"/>
</dbReference>
<dbReference type="InterPro" id="IPR002818">
    <property type="entry name" value="DJ-1/PfpI"/>
</dbReference>
<dbReference type="SUPFAM" id="SSF46689">
    <property type="entry name" value="Homeodomain-like"/>
    <property type="match status" value="2"/>
</dbReference>
<dbReference type="RefSeq" id="WP_175228439.1">
    <property type="nucleotide sequence ID" value="NZ_CADIKH010000019.1"/>
</dbReference>
<organism evidence="5 6">
    <name type="scientific">Paraburkholderia humisilvae</name>
    <dbReference type="NCBI Taxonomy" id="627669"/>
    <lineage>
        <taxon>Bacteria</taxon>
        <taxon>Pseudomonadati</taxon>
        <taxon>Pseudomonadota</taxon>
        <taxon>Betaproteobacteria</taxon>
        <taxon>Burkholderiales</taxon>
        <taxon>Burkholderiaceae</taxon>
        <taxon>Paraburkholderia</taxon>
    </lineage>
</organism>
<dbReference type="Pfam" id="PF12833">
    <property type="entry name" value="HTH_18"/>
    <property type="match status" value="1"/>
</dbReference>
<dbReference type="InterPro" id="IPR018062">
    <property type="entry name" value="HTH_AraC-typ_CS"/>
</dbReference>